<organism evidence="2 3">
    <name type="scientific">Amycolatopsis magusensis</name>
    <dbReference type="NCBI Taxonomy" id="882444"/>
    <lineage>
        <taxon>Bacteria</taxon>
        <taxon>Bacillati</taxon>
        <taxon>Actinomycetota</taxon>
        <taxon>Actinomycetes</taxon>
        <taxon>Pseudonocardiales</taxon>
        <taxon>Pseudonocardiaceae</taxon>
        <taxon>Amycolatopsis</taxon>
    </lineage>
</organism>
<proteinExistence type="predicted"/>
<feature type="compositionally biased region" description="Basic and acidic residues" evidence="1">
    <location>
        <begin position="1"/>
        <end position="20"/>
    </location>
</feature>
<feature type="region of interest" description="Disordered" evidence="1">
    <location>
        <begin position="1"/>
        <end position="27"/>
    </location>
</feature>
<dbReference type="EMBL" id="JAGGMS010000001">
    <property type="protein sequence ID" value="MBP2185582.1"/>
    <property type="molecule type" value="Genomic_DNA"/>
</dbReference>
<dbReference type="Proteomes" id="UP000741013">
    <property type="component" value="Unassembled WGS sequence"/>
</dbReference>
<comment type="caution">
    <text evidence="2">The sequence shown here is derived from an EMBL/GenBank/DDBJ whole genome shotgun (WGS) entry which is preliminary data.</text>
</comment>
<name>A0ABS4Q1N6_9PSEU</name>
<feature type="region of interest" description="Disordered" evidence="1">
    <location>
        <begin position="50"/>
        <end position="88"/>
    </location>
</feature>
<dbReference type="RefSeq" id="WP_209668446.1">
    <property type="nucleotide sequence ID" value="NZ_JAGGMS010000001.1"/>
</dbReference>
<reference evidence="2 3" key="1">
    <citation type="submission" date="2021-03" db="EMBL/GenBank/DDBJ databases">
        <title>Sequencing the genomes of 1000 actinobacteria strains.</title>
        <authorList>
            <person name="Klenk H.-P."/>
        </authorList>
    </citation>
    <scope>NUCLEOTIDE SEQUENCE [LARGE SCALE GENOMIC DNA]</scope>
    <source>
        <strain evidence="2 3">DSM 45510</strain>
    </source>
</reference>
<evidence type="ECO:0000256" key="1">
    <source>
        <dbReference type="SAM" id="MobiDB-lite"/>
    </source>
</evidence>
<sequence>MPLETRPARSRDLRWNDGLHRPPPTATTACTAGLPVITTLITVTVGNGHAAAAGQDDGGGILSFGQATDSSGENHRPDPLDDHYCPDS</sequence>
<protein>
    <submittedName>
        <fullName evidence="2">Uncharacterized protein</fullName>
    </submittedName>
</protein>
<keyword evidence="3" id="KW-1185">Reference proteome</keyword>
<accession>A0ABS4Q1N6</accession>
<evidence type="ECO:0000313" key="2">
    <source>
        <dbReference type="EMBL" id="MBP2185582.1"/>
    </source>
</evidence>
<gene>
    <name evidence="2" type="ORF">JOM49_007108</name>
</gene>
<evidence type="ECO:0000313" key="3">
    <source>
        <dbReference type="Proteomes" id="UP000741013"/>
    </source>
</evidence>
<feature type="compositionally biased region" description="Basic and acidic residues" evidence="1">
    <location>
        <begin position="72"/>
        <end position="88"/>
    </location>
</feature>